<dbReference type="Proteomes" id="UP000199727">
    <property type="component" value="Unassembled WGS sequence"/>
</dbReference>
<keyword evidence="5" id="KW-0479">Metal-binding</keyword>
<dbReference type="EMBL" id="AMKT01000041">
    <property type="protein sequence ID" value="OXG21992.1"/>
    <property type="molecule type" value="Genomic_DNA"/>
</dbReference>
<accession>A0A854QK30</accession>
<proteinExistence type="inferred from homology"/>
<dbReference type="AlphaFoldDB" id="A0A854QK30"/>
<evidence type="ECO:0000256" key="7">
    <source>
        <dbReference type="ARBA" id="ARBA00023242"/>
    </source>
</evidence>
<evidence type="ECO:0000256" key="5">
    <source>
        <dbReference type="ARBA" id="ARBA00022723"/>
    </source>
</evidence>
<dbReference type="InterPro" id="IPR027806">
    <property type="entry name" value="HARBI1_dom"/>
</dbReference>
<comment type="subcellular location">
    <subcellularLocation>
        <location evidence="2">Nucleus</location>
    </subcellularLocation>
</comment>
<keyword evidence="7" id="KW-0539">Nucleus</keyword>
<reference evidence="9 10" key="1">
    <citation type="submission" date="2017-06" db="EMBL/GenBank/DDBJ databases">
        <title>Global population genomics of the pathogenic fungus Cryptococcus neoformans var. grubii.</title>
        <authorList>
            <person name="Cuomo C."/>
            <person name="Litvintseva A."/>
            <person name="Chen Y."/>
            <person name="Young S."/>
            <person name="Zeng Q."/>
            <person name="Chapman S."/>
            <person name="Gujja S."/>
            <person name="Saif S."/>
            <person name="Birren B."/>
        </authorList>
    </citation>
    <scope>NUCLEOTIDE SEQUENCE [LARGE SCALE GENOMIC DNA]</scope>
    <source>
        <strain evidence="9 10">Tu259-1</strain>
    </source>
</reference>
<evidence type="ECO:0000313" key="9">
    <source>
        <dbReference type="EMBL" id="OXG21992.1"/>
    </source>
</evidence>
<dbReference type="Pfam" id="PF13359">
    <property type="entry name" value="DDE_Tnp_4"/>
    <property type="match status" value="1"/>
</dbReference>
<dbReference type="GO" id="GO:0016787">
    <property type="term" value="F:hydrolase activity"/>
    <property type="evidence" value="ECO:0007669"/>
    <property type="project" value="UniProtKB-KW"/>
</dbReference>
<keyword evidence="4" id="KW-0540">Nuclease</keyword>
<evidence type="ECO:0000256" key="4">
    <source>
        <dbReference type="ARBA" id="ARBA00022722"/>
    </source>
</evidence>
<dbReference type="GO" id="GO:0046872">
    <property type="term" value="F:metal ion binding"/>
    <property type="evidence" value="ECO:0007669"/>
    <property type="project" value="UniProtKB-KW"/>
</dbReference>
<keyword evidence="6" id="KW-0378">Hydrolase</keyword>
<comment type="cofactor">
    <cofactor evidence="1">
        <name>a divalent metal cation</name>
        <dbReference type="ChEBI" id="CHEBI:60240"/>
    </cofactor>
</comment>
<organism evidence="9 10">
    <name type="scientific">Cryptococcus neoformans Tu259-1</name>
    <dbReference type="NCBI Taxonomy" id="1230072"/>
    <lineage>
        <taxon>Eukaryota</taxon>
        <taxon>Fungi</taxon>
        <taxon>Dikarya</taxon>
        <taxon>Basidiomycota</taxon>
        <taxon>Agaricomycotina</taxon>
        <taxon>Tremellomycetes</taxon>
        <taxon>Tremellales</taxon>
        <taxon>Cryptococcaceae</taxon>
        <taxon>Cryptococcus</taxon>
        <taxon>Cryptococcus neoformans species complex</taxon>
    </lineage>
</organism>
<evidence type="ECO:0000256" key="2">
    <source>
        <dbReference type="ARBA" id="ARBA00004123"/>
    </source>
</evidence>
<dbReference type="GO" id="GO:0005634">
    <property type="term" value="C:nucleus"/>
    <property type="evidence" value="ECO:0007669"/>
    <property type="project" value="UniProtKB-SubCell"/>
</dbReference>
<protein>
    <recommendedName>
        <fullName evidence="8">DDE Tnp4 domain-containing protein</fullName>
    </recommendedName>
</protein>
<evidence type="ECO:0000256" key="1">
    <source>
        <dbReference type="ARBA" id="ARBA00001968"/>
    </source>
</evidence>
<sequence>MNRAEFTNLVALFGGHEVFKSQGRSIRRRQSHRTLFEQYIFWPSGVERAVLARELYAQYGIPSCIGFIDGTDIVLRQAPSIGCEKAHTVHSYKEEYGYKLMAVMAQDLSDLYRNPHRFFSPKEYVLGDAGVKSSDTVIPLFKRERRTQVTVGPKAYFNHKCAKARVMIEQAFGTLKNRWQQTRKVNRRGSGKAPKRAFGMVQLWSECVCCANGMESTGTLSNDSIGDIGLQDCRLTCRTVTDEARLYLVIQACMVLHNLLIETWKDSLTTSEVAGVMNIDDRAAGVGDQVANRRTDEVVAEMIRDEVHRDPAFDVSTFEM</sequence>
<feature type="domain" description="DDE Tnp4" evidence="8">
    <location>
        <begin position="109"/>
        <end position="184"/>
    </location>
</feature>
<dbReference type="PANTHER" id="PTHR22930">
    <property type="match status" value="1"/>
</dbReference>
<evidence type="ECO:0000256" key="3">
    <source>
        <dbReference type="ARBA" id="ARBA00006958"/>
    </source>
</evidence>
<dbReference type="InterPro" id="IPR045249">
    <property type="entry name" value="HARBI1-like"/>
</dbReference>
<name>A0A854QK30_CRYNE</name>
<evidence type="ECO:0000256" key="6">
    <source>
        <dbReference type="ARBA" id="ARBA00022801"/>
    </source>
</evidence>
<evidence type="ECO:0000313" key="10">
    <source>
        <dbReference type="Proteomes" id="UP000199727"/>
    </source>
</evidence>
<comment type="similarity">
    <text evidence="3">Belongs to the HARBI1 family.</text>
</comment>
<gene>
    <name evidence="9" type="ORF">C361_03419</name>
</gene>
<dbReference type="GO" id="GO:0004518">
    <property type="term" value="F:nuclease activity"/>
    <property type="evidence" value="ECO:0007669"/>
    <property type="project" value="UniProtKB-KW"/>
</dbReference>
<dbReference type="OrthoDB" id="2575743at2759"/>
<dbReference type="PANTHER" id="PTHR22930:SF85">
    <property type="entry name" value="GH03217P-RELATED"/>
    <property type="match status" value="1"/>
</dbReference>
<comment type="caution">
    <text evidence="9">The sequence shown here is derived from an EMBL/GenBank/DDBJ whole genome shotgun (WGS) entry which is preliminary data.</text>
</comment>
<evidence type="ECO:0000259" key="8">
    <source>
        <dbReference type="Pfam" id="PF13359"/>
    </source>
</evidence>